<evidence type="ECO:0000313" key="11">
    <source>
        <dbReference type="Proteomes" id="UP000663845"/>
    </source>
</evidence>
<comment type="caution">
    <text evidence="10">The sequence shown here is derived from an EMBL/GenBank/DDBJ whole genome shotgun (WGS) entry which is preliminary data.</text>
</comment>
<dbReference type="InterPro" id="IPR006629">
    <property type="entry name" value="LITAF"/>
</dbReference>
<evidence type="ECO:0000259" key="9">
    <source>
        <dbReference type="PROSITE" id="PS51837"/>
    </source>
</evidence>
<dbReference type="AlphaFoldDB" id="A0A813YFH6"/>
<comment type="subcellular location">
    <subcellularLocation>
        <location evidence="2">Endosome membrane</location>
        <topology evidence="2">Peripheral membrane protein</topology>
    </subcellularLocation>
    <subcellularLocation>
        <location evidence="1">Late endosome membrane</location>
    </subcellularLocation>
    <subcellularLocation>
        <location evidence="3">Lysosome membrane</location>
        <topology evidence="3">Peripheral membrane protein</topology>
        <orientation evidence="3">Cytoplasmic side</orientation>
    </subcellularLocation>
</comment>
<dbReference type="EMBL" id="CAJNOG010000068">
    <property type="protein sequence ID" value="CAF0883534.1"/>
    <property type="molecule type" value="Genomic_DNA"/>
</dbReference>
<dbReference type="PROSITE" id="PS51837">
    <property type="entry name" value="LITAF"/>
    <property type="match status" value="1"/>
</dbReference>
<evidence type="ECO:0000256" key="3">
    <source>
        <dbReference type="ARBA" id="ARBA00004630"/>
    </source>
</evidence>
<feature type="domain" description="LITAF" evidence="9">
    <location>
        <begin position="47"/>
        <end position="131"/>
    </location>
</feature>
<organism evidence="10 11">
    <name type="scientific">Adineta steineri</name>
    <dbReference type="NCBI Taxonomy" id="433720"/>
    <lineage>
        <taxon>Eukaryota</taxon>
        <taxon>Metazoa</taxon>
        <taxon>Spiralia</taxon>
        <taxon>Gnathifera</taxon>
        <taxon>Rotifera</taxon>
        <taxon>Eurotatoria</taxon>
        <taxon>Bdelloidea</taxon>
        <taxon>Adinetida</taxon>
        <taxon>Adinetidae</taxon>
        <taxon>Adineta</taxon>
    </lineage>
</organism>
<keyword evidence="5" id="KW-0479">Metal-binding</keyword>
<evidence type="ECO:0000256" key="5">
    <source>
        <dbReference type="ARBA" id="ARBA00022723"/>
    </source>
</evidence>
<dbReference type="PANTHER" id="PTHR23292">
    <property type="entry name" value="LIPOPOLYSACCHARIDE-INDUCED TUMOR NECROSIS FACTOR-ALPHA FACTOR"/>
    <property type="match status" value="1"/>
</dbReference>
<proteinExistence type="inferred from homology"/>
<feature type="transmembrane region" description="Helical" evidence="8">
    <location>
        <begin position="84"/>
        <end position="109"/>
    </location>
</feature>
<evidence type="ECO:0000256" key="7">
    <source>
        <dbReference type="ARBA" id="ARBA00023136"/>
    </source>
</evidence>
<comment type="similarity">
    <text evidence="4">Belongs to the CDIP1/LITAF family.</text>
</comment>
<dbReference type="GO" id="GO:0031902">
    <property type="term" value="C:late endosome membrane"/>
    <property type="evidence" value="ECO:0007669"/>
    <property type="project" value="UniProtKB-SubCell"/>
</dbReference>
<evidence type="ECO:0000256" key="8">
    <source>
        <dbReference type="SAM" id="Phobius"/>
    </source>
</evidence>
<sequence length="132" mass="15043">MSDDYHESPPSYAKFIEKCVRDPPNYRAAVYDVQPVESLENIRCPEYNEIQNNSIIQLGEKPFSCTCNNCHSSIVTYVEHTPGFLPWLSCVILVICGCCLGCCLIPFCIREIQNTQHYCPNCEAFIGEYHPL</sequence>
<dbReference type="Proteomes" id="UP000663845">
    <property type="component" value="Unassembled WGS sequence"/>
</dbReference>
<evidence type="ECO:0000256" key="2">
    <source>
        <dbReference type="ARBA" id="ARBA00004481"/>
    </source>
</evidence>
<keyword evidence="8" id="KW-0812">Transmembrane</keyword>
<accession>A0A813YFH6</accession>
<dbReference type="InterPro" id="IPR037519">
    <property type="entry name" value="LITAF_fam"/>
</dbReference>
<name>A0A813YFH6_9BILA</name>
<gene>
    <name evidence="10" type="ORF">JYZ213_LOCUS9624</name>
</gene>
<evidence type="ECO:0000256" key="1">
    <source>
        <dbReference type="ARBA" id="ARBA00004414"/>
    </source>
</evidence>
<keyword evidence="8" id="KW-1133">Transmembrane helix</keyword>
<keyword evidence="6" id="KW-0862">Zinc</keyword>
<protein>
    <recommendedName>
        <fullName evidence="9">LITAF domain-containing protein</fullName>
    </recommendedName>
</protein>
<evidence type="ECO:0000256" key="6">
    <source>
        <dbReference type="ARBA" id="ARBA00022833"/>
    </source>
</evidence>
<dbReference type="SMART" id="SM00714">
    <property type="entry name" value="LITAF"/>
    <property type="match status" value="1"/>
</dbReference>
<reference evidence="10" key="1">
    <citation type="submission" date="2021-02" db="EMBL/GenBank/DDBJ databases">
        <authorList>
            <person name="Nowell W R."/>
        </authorList>
    </citation>
    <scope>NUCLEOTIDE SEQUENCE</scope>
</reference>
<dbReference type="GO" id="GO:0005765">
    <property type="term" value="C:lysosomal membrane"/>
    <property type="evidence" value="ECO:0007669"/>
    <property type="project" value="UniProtKB-SubCell"/>
</dbReference>
<dbReference type="Pfam" id="PF10601">
    <property type="entry name" value="zf-LITAF-like"/>
    <property type="match status" value="1"/>
</dbReference>
<dbReference type="PANTHER" id="PTHR23292:SF6">
    <property type="entry name" value="FI16602P1-RELATED"/>
    <property type="match status" value="1"/>
</dbReference>
<keyword evidence="7 8" id="KW-0472">Membrane</keyword>
<dbReference type="GO" id="GO:0008270">
    <property type="term" value="F:zinc ion binding"/>
    <property type="evidence" value="ECO:0007669"/>
    <property type="project" value="TreeGrafter"/>
</dbReference>
<evidence type="ECO:0000313" key="10">
    <source>
        <dbReference type="EMBL" id="CAF0883534.1"/>
    </source>
</evidence>
<evidence type="ECO:0000256" key="4">
    <source>
        <dbReference type="ARBA" id="ARBA00005975"/>
    </source>
</evidence>